<dbReference type="GO" id="GO:0004140">
    <property type="term" value="F:dephospho-CoA kinase activity"/>
    <property type="evidence" value="ECO:0007669"/>
    <property type="project" value="UniProtKB-UniRule"/>
</dbReference>
<feature type="binding site" evidence="3">
    <location>
        <begin position="11"/>
        <end position="16"/>
    </location>
    <ligand>
        <name>ATP</name>
        <dbReference type="ChEBI" id="CHEBI:30616"/>
    </ligand>
</feature>
<keyword evidence="3 5" id="KW-0418">Kinase</keyword>
<evidence type="ECO:0000256" key="4">
    <source>
        <dbReference type="NCBIfam" id="TIGR00152"/>
    </source>
</evidence>
<dbReference type="EMBL" id="CYYV01000014">
    <property type="protein sequence ID" value="CUO75548.1"/>
    <property type="molecule type" value="Genomic_DNA"/>
</dbReference>
<dbReference type="GO" id="GO:0015937">
    <property type="term" value="P:coenzyme A biosynthetic process"/>
    <property type="evidence" value="ECO:0007669"/>
    <property type="project" value="UniProtKB-UniRule"/>
</dbReference>
<evidence type="ECO:0000313" key="6">
    <source>
        <dbReference type="Proteomes" id="UP000095706"/>
    </source>
</evidence>
<accession>A0A174HR18</accession>
<keyword evidence="2 3" id="KW-0067">ATP-binding</keyword>
<gene>
    <name evidence="3 5" type="primary">coaE</name>
    <name evidence="5" type="ORF">ERS852406_02758</name>
</gene>
<dbReference type="InterPro" id="IPR001977">
    <property type="entry name" value="Depp_CoAkinase"/>
</dbReference>
<proteinExistence type="inferred from homology"/>
<keyword evidence="1 3" id="KW-0547">Nucleotide-binding</keyword>
<dbReference type="PANTHER" id="PTHR10695:SF46">
    <property type="entry name" value="BIFUNCTIONAL COENZYME A SYNTHASE-RELATED"/>
    <property type="match status" value="1"/>
</dbReference>
<dbReference type="PANTHER" id="PTHR10695">
    <property type="entry name" value="DEPHOSPHO-COA KINASE-RELATED"/>
    <property type="match status" value="1"/>
</dbReference>
<dbReference type="PROSITE" id="PS51219">
    <property type="entry name" value="DPCK"/>
    <property type="match status" value="1"/>
</dbReference>
<comment type="subcellular location">
    <subcellularLocation>
        <location evidence="3">Cytoplasm</location>
    </subcellularLocation>
</comment>
<dbReference type="GO" id="GO:0005524">
    <property type="term" value="F:ATP binding"/>
    <property type="evidence" value="ECO:0007669"/>
    <property type="project" value="UniProtKB-UniRule"/>
</dbReference>
<dbReference type="Proteomes" id="UP000095706">
    <property type="component" value="Unassembled WGS sequence"/>
</dbReference>
<sequence length="199" mass="22671">MKVFGITGGVGTGKSEVLTYLGQNYDATVIQADEAGYLVMLPGGECYGEIVKLFGRQITTETGELDRKRIAEIVFQDEEKLKALNAIVHPAVKRYIKKAIAAAEKAGTEYVFVEAALLIEEKYDEICDELWYIYADEEVRKERLIEGRGYSEKKVREIMANQLSEDEFSSHCDFEIDNSGDFEETKKQLDHRMKKYETL</sequence>
<dbReference type="SUPFAM" id="SSF52540">
    <property type="entry name" value="P-loop containing nucleoside triphosphate hydrolases"/>
    <property type="match status" value="1"/>
</dbReference>
<dbReference type="AlphaFoldDB" id="A0A174HR18"/>
<comment type="similarity">
    <text evidence="3">Belongs to the CoaE family.</text>
</comment>
<dbReference type="GO" id="GO:0005737">
    <property type="term" value="C:cytoplasm"/>
    <property type="evidence" value="ECO:0007669"/>
    <property type="project" value="UniProtKB-SubCell"/>
</dbReference>
<organism evidence="5 6">
    <name type="scientific">Fusicatenibacter saccharivorans</name>
    <dbReference type="NCBI Taxonomy" id="1150298"/>
    <lineage>
        <taxon>Bacteria</taxon>
        <taxon>Bacillati</taxon>
        <taxon>Bacillota</taxon>
        <taxon>Clostridia</taxon>
        <taxon>Lachnospirales</taxon>
        <taxon>Lachnospiraceae</taxon>
        <taxon>Fusicatenibacter</taxon>
    </lineage>
</organism>
<dbReference type="HAMAP" id="MF_00376">
    <property type="entry name" value="Dephospho_CoA_kinase"/>
    <property type="match status" value="1"/>
</dbReference>
<dbReference type="Gene3D" id="3.40.50.300">
    <property type="entry name" value="P-loop containing nucleotide triphosphate hydrolases"/>
    <property type="match status" value="1"/>
</dbReference>
<dbReference type="InterPro" id="IPR027417">
    <property type="entry name" value="P-loop_NTPase"/>
</dbReference>
<comment type="function">
    <text evidence="3">Catalyzes the phosphorylation of the 3'-hydroxyl group of dephosphocoenzyme A to form coenzyme A.</text>
</comment>
<keyword evidence="3 5" id="KW-0808">Transferase</keyword>
<reference evidence="5 6" key="1">
    <citation type="submission" date="2015-09" db="EMBL/GenBank/DDBJ databases">
        <authorList>
            <consortium name="Pathogen Informatics"/>
        </authorList>
    </citation>
    <scope>NUCLEOTIDE SEQUENCE [LARGE SCALE GENOMIC DNA]</scope>
    <source>
        <strain evidence="5 6">2789STDY5608849</strain>
    </source>
</reference>
<dbReference type="EC" id="2.7.1.24" evidence="3 4"/>
<comment type="pathway">
    <text evidence="3">Cofactor biosynthesis; coenzyme A biosynthesis; CoA from (R)-pantothenate: step 5/5.</text>
</comment>
<evidence type="ECO:0000256" key="2">
    <source>
        <dbReference type="ARBA" id="ARBA00022840"/>
    </source>
</evidence>
<dbReference type="CDD" id="cd02022">
    <property type="entry name" value="DPCK"/>
    <property type="match status" value="1"/>
</dbReference>
<comment type="catalytic activity">
    <reaction evidence="3">
        <text>3'-dephospho-CoA + ATP = ADP + CoA + H(+)</text>
        <dbReference type="Rhea" id="RHEA:18245"/>
        <dbReference type="ChEBI" id="CHEBI:15378"/>
        <dbReference type="ChEBI" id="CHEBI:30616"/>
        <dbReference type="ChEBI" id="CHEBI:57287"/>
        <dbReference type="ChEBI" id="CHEBI:57328"/>
        <dbReference type="ChEBI" id="CHEBI:456216"/>
        <dbReference type="EC" id="2.7.1.24"/>
    </reaction>
</comment>
<dbReference type="NCBIfam" id="TIGR00152">
    <property type="entry name" value="dephospho-CoA kinase"/>
    <property type="match status" value="1"/>
</dbReference>
<evidence type="ECO:0000256" key="1">
    <source>
        <dbReference type="ARBA" id="ARBA00022741"/>
    </source>
</evidence>
<keyword evidence="3" id="KW-0173">Coenzyme A biosynthesis</keyword>
<evidence type="ECO:0000313" key="5">
    <source>
        <dbReference type="EMBL" id="CUO75548.1"/>
    </source>
</evidence>
<evidence type="ECO:0000256" key="3">
    <source>
        <dbReference type="HAMAP-Rule" id="MF_00376"/>
    </source>
</evidence>
<keyword evidence="3" id="KW-0963">Cytoplasm</keyword>
<name>A0A174HR18_9FIRM</name>
<dbReference type="UniPathway" id="UPA00241">
    <property type="reaction ID" value="UER00356"/>
</dbReference>
<dbReference type="Pfam" id="PF01121">
    <property type="entry name" value="CoaE"/>
    <property type="match status" value="1"/>
</dbReference>
<protein>
    <recommendedName>
        <fullName evidence="3 4">Dephospho-CoA kinase</fullName>
        <ecNumber evidence="3 4">2.7.1.24</ecNumber>
    </recommendedName>
    <alternativeName>
        <fullName evidence="3">Dephosphocoenzyme A kinase</fullName>
    </alternativeName>
</protein>
<dbReference type="RefSeq" id="WP_055228397.1">
    <property type="nucleotide sequence ID" value="NZ_CYYV01000014.1"/>
</dbReference>